<proteinExistence type="predicted"/>
<dbReference type="EMBL" id="WMQE01000030">
    <property type="protein sequence ID" value="MTK22113.1"/>
    <property type="molecule type" value="Genomic_DNA"/>
</dbReference>
<name>A0A173RB40_9FIRM</name>
<dbReference type="GeneID" id="60057734"/>
<organism evidence="1 2">
    <name type="scientific">Turicibacter sanguinis</name>
    <dbReference type="NCBI Taxonomy" id="154288"/>
    <lineage>
        <taxon>Bacteria</taxon>
        <taxon>Bacillati</taxon>
        <taxon>Bacillota</taxon>
        <taxon>Erysipelotrichia</taxon>
        <taxon>Erysipelotrichales</taxon>
        <taxon>Turicibacteraceae</taxon>
        <taxon>Turicibacter</taxon>
    </lineage>
</organism>
<dbReference type="Proteomes" id="UP000487649">
    <property type="component" value="Unassembled WGS sequence"/>
</dbReference>
<dbReference type="RefSeq" id="WP_009607643.1">
    <property type="nucleotide sequence ID" value="NZ_CABJBH010000001.1"/>
</dbReference>
<comment type="caution">
    <text evidence="1">The sequence shown here is derived from an EMBL/GenBank/DDBJ whole genome shotgun (WGS) entry which is preliminary data.</text>
</comment>
<evidence type="ECO:0000313" key="1">
    <source>
        <dbReference type="EMBL" id="MTK22113.1"/>
    </source>
</evidence>
<gene>
    <name evidence="1" type="ORF">GMA92_11905</name>
</gene>
<reference evidence="1 2" key="1">
    <citation type="journal article" date="2019" name="Nat. Med.">
        <title>A library of human gut bacterial isolates paired with longitudinal multiomics data enables mechanistic microbiome research.</title>
        <authorList>
            <person name="Poyet M."/>
            <person name="Groussin M."/>
            <person name="Gibbons S.M."/>
            <person name="Avila-Pacheco J."/>
            <person name="Jiang X."/>
            <person name="Kearney S.M."/>
            <person name="Perrotta A.R."/>
            <person name="Berdy B."/>
            <person name="Zhao S."/>
            <person name="Lieberman T.D."/>
            <person name="Swanson P.K."/>
            <person name="Smith M."/>
            <person name="Roesemann S."/>
            <person name="Alexander J.E."/>
            <person name="Rich S.A."/>
            <person name="Livny J."/>
            <person name="Vlamakis H."/>
            <person name="Clish C."/>
            <person name="Bullock K."/>
            <person name="Deik A."/>
            <person name="Scott J."/>
            <person name="Pierce K.A."/>
            <person name="Xavier R.J."/>
            <person name="Alm E.J."/>
        </authorList>
    </citation>
    <scope>NUCLEOTIDE SEQUENCE [LARGE SCALE GENOMIC DNA]</scope>
    <source>
        <strain evidence="1 2">BIOML-A198</strain>
    </source>
</reference>
<dbReference type="AlphaFoldDB" id="A0A173RB40"/>
<protein>
    <submittedName>
        <fullName evidence="1">Uncharacterized protein</fullName>
    </submittedName>
</protein>
<evidence type="ECO:0000313" key="2">
    <source>
        <dbReference type="Proteomes" id="UP000487649"/>
    </source>
</evidence>
<accession>A0A173RB40</accession>
<sequence>MTKRIEEYETLIQKYNALQRLIDEEFLEAIDELDSAISHMESTTNYIRAQKVIRSKINCWLHEYGDMYEFNQKCSRCVTLANKIECLTNELMALDFQAQCISQKTKKMLKKAQKINVQLSKLKKEYQCCIESNPPHSSPHNE</sequence>